<dbReference type="AlphaFoldDB" id="A0A4Q9MRR6"/>
<evidence type="ECO:0000313" key="2">
    <source>
        <dbReference type="EMBL" id="TBU29222.1"/>
    </source>
</evidence>
<organism evidence="2">
    <name type="scientific">Dichomitus squalens</name>
    <dbReference type="NCBI Taxonomy" id="114155"/>
    <lineage>
        <taxon>Eukaryota</taxon>
        <taxon>Fungi</taxon>
        <taxon>Dikarya</taxon>
        <taxon>Basidiomycota</taxon>
        <taxon>Agaricomycotina</taxon>
        <taxon>Agaricomycetes</taxon>
        <taxon>Polyporales</taxon>
        <taxon>Polyporaceae</taxon>
        <taxon>Dichomitus</taxon>
    </lineage>
</organism>
<sequence>ARNTPFHTYAGYQHSCPCQVAQSKHTPVAWPSSMHPIYCIYATKRDPYLKEDGLNDRTLTENTSADGPGIDV</sequence>
<name>A0A4Q9MRR6_9APHY</name>
<protein>
    <submittedName>
        <fullName evidence="2">Uncharacterized protein</fullName>
    </submittedName>
</protein>
<feature type="non-terminal residue" evidence="2">
    <location>
        <position position="72"/>
    </location>
</feature>
<dbReference type="Proteomes" id="UP000292957">
    <property type="component" value="Unassembled WGS sequence"/>
</dbReference>
<proteinExistence type="predicted"/>
<gene>
    <name evidence="2" type="ORF">BD311DRAFT_624894</name>
</gene>
<reference evidence="2" key="1">
    <citation type="submission" date="2019-01" db="EMBL/GenBank/DDBJ databases">
        <title>Draft genome sequences of three monokaryotic isolates of the white-rot basidiomycete fungus Dichomitus squalens.</title>
        <authorList>
            <consortium name="DOE Joint Genome Institute"/>
            <person name="Lopez S.C."/>
            <person name="Andreopoulos B."/>
            <person name="Pangilinan J."/>
            <person name="Lipzen A."/>
            <person name="Riley R."/>
            <person name="Ahrendt S."/>
            <person name="Ng V."/>
            <person name="Barry K."/>
            <person name="Daum C."/>
            <person name="Grigoriev I.V."/>
            <person name="Hilden K.S."/>
            <person name="Makela M.R."/>
            <person name="de Vries R.P."/>
        </authorList>
    </citation>
    <scope>NUCLEOTIDE SEQUENCE [LARGE SCALE GENOMIC DNA]</scope>
    <source>
        <strain evidence="2">OM18370.1</strain>
    </source>
</reference>
<accession>A0A4Q9MRR6</accession>
<feature type="non-terminal residue" evidence="2">
    <location>
        <position position="1"/>
    </location>
</feature>
<evidence type="ECO:0000256" key="1">
    <source>
        <dbReference type="SAM" id="MobiDB-lite"/>
    </source>
</evidence>
<dbReference type="EMBL" id="ML143414">
    <property type="protein sequence ID" value="TBU29222.1"/>
    <property type="molecule type" value="Genomic_DNA"/>
</dbReference>
<feature type="region of interest" description="Disordered" evidence="1">
    <location>
        <begin position="53"/>
        <end position="72"/>
    </location>
</feature>